<keyword evidence="4 12" id="KW-0547">Nucleotide-binding</keyword>
<comment type="similarity">
    <text evidence="2 12">Belongs to the ATPase alpha/beta chains family.</text>
</comment>
<evidence type="ECO:0000256" key="3">
    <source>
        <dbReference type="ARBA" id="ARBA00022448"/>
    </source>
</evidence>
<evidence type="ECO:0000256" key="5">
    <source>
        <dbReference type="ARBA" id="ARBA00022781"/>
    </source>
</evidence>
<dbReference type="InterPro" id="IPR004100">
    <property type="entry name" value="ATPase_F1/V1/A1_a/bsu_N"/>
</dbReference>
<evidence type="ECO:0000256" key="9">
    <source>
        <dbReference type="ARBA" id="ARBA00023136"/>
    </source>
</evidence>
<dbReference type="Pfam" id="PF02874">
    <property type="entry name" value="ATP-synt_ab_N"/>
    <property type="match status" value="1"/>
</dbReference>
<dbReference type="InterPro" id="IPR000194">
    <property type="entry name" value="ATPase_F1/V1/A1_a/bsu_nucl-bd"/>
</dbReference>
<keyword evidence="11 12" id="KW-0066">ATP synthesis</keyword>
<evidence type="ECO:0000256" key="8">
    <source>
        <dbReference type="ARBA" id="ARBA00023065"/>
    </source>
</evidence>
<accession>A0A6N1XA01</accession>
<keyword evidence="15" id="KW-1185">Reference proteome</keyword>
<dbReference type="InterPro" id="IPR024034">
    <property type="entry name" value="ATPase_F1/V1_b/a_C"/>
</dbReference>
<evidence type="ECO:0000313" key="14">
    <source>
        <dbReference type="EMBL" id="QKV54606.1"/>
    </source>
</evidence>
<evidence type="ECO:0000256" key="2">
    <source>
        <dbReference type="ARBA" id="ARBA00008936"/>
    </source>
</evidence>
<dbReference type="Proteomes" id="UP000509579">
    <property type="component" value="Chromosome"/>
</dbReference>
<dbReference type="GO" id="GO:0005524">
    <property type="term" value="F:ATP binding"/>
    <property type="evidence" value="ECO:0007669"/>
    <property type="project" value="UniProtKB-UniRule"/>
</dbReference>
<dbReference type="Gene3D" id="1.10.1140.10">
    <property type="entry name" value="Bovine Mitochondrial F1-atpase, Atp Synthase Beta Chain, Chain D, domain 3"/>
    <property type="match status" value="1"/>
</dbReference>
<dbReference type="InterPro" id="IPR050053">
    <property type="entry name" value="ATPase_alpha/beta_chains"/>
</dbReference>
<dbReference type="PANTHER" id="PTHR15184:SF71">
    <property type="entry name" value="ATP SYNTHASE SUBUNIT BETA, MITOCHONDRIAL"/>
    <property type="match status" value="1"/>
</dbReference>
<organism evidence="14 15">
    <name type="scientific">Comamonas antarctica</name>
    <dbReference type="NCBI Taxonomy" id="2743470"/>
    <lineage>
        <taxon>Bacteria</taxon>
        <taxon>Pseudomonadati</taxon>
        <taxon>Pseudomonadota</taxon>
        <taxon>Betaproteobacteria</taxon>
        <taxon>Burkholderiales</taxon>
        <taxon>Comamonadaceae</taxon>
        <taxon>Comamonas</taxon>
    </lineage>
</organism>
<dbReference type="PANTHER" id="PTHR15184">
    <property type="entry name" value="ATP SYNTHASE"/>
    <property type="match status" value="1"/>
</dbReference>
<dbReference type="AlphaFoldDB" id="A0A6N1XA01"/>
<dbReference type="GO" id="GO:0045259">
    <property type="term" value="C:proton-transporting ATP synthase complex"/>
    <property type="evidence" value="ECO:0007669"/>
    <property type="project" value="UniProtKB-KW"/>
</dbReference>
<dbReference type="CDD" id="cd18115">
    <property type="entry name" value="ATP-synt_F1_beta_N"/>
    <property type="match status" value="1"/>
</dbReference>
<dbReference type="InterPro" id="IPR020003">
    <property type="entry name" value="ATPase_a/bsu_AS"/>
</dbReference>
<evidence type="ECO:0000256" key="11">
    <source>
        <dbReference type="ARBA" id="ARBA00023310"/>
    </source>
</evidence>
<evidence type="ECO:0000259" key="13">
    <source>
        <dbReference type="SMART" id="SM00382"/>
    </source>
</evidence>
<sequence>MAQVQGKIVQCIGAVVDVEFPRNAMPKVYDALKLDGSNLTLEVQQLLGDGIVRTIALGSSDGLRRGLMVSNSDAPITVPVGKATLGRIMDVLGAPIDERGPVDQTLTAPIHRTAPAYDELSPSQELLETGIKVIDLISPFAKGGKVGLFGGAGVGKTVNMMELINNIAKGHGGLSVFAGVGERTREGNDFYHEMSDAGVVNQENLNESKVAMVYGQMNEPPGNRLRVALTGLTMAEAFRDEGKDVLFFVDNIYRYTLAGTEVSALLGRMPSAVGYQPTLAEEMGRLQERITSTKVGSITSIQAVYVPADDLTDPSPATTFAHLDSTVVLSRDIASLGIYPAVDPLDSTSRQLDPQVVGDEHYQVARAVQGTLQRYKELRDIIAILGMDELAPEDKLAVARARKIQRFLSQPFHVAEVFTGAPGKYVPLAETIRGFKMIVAGECDHLPEQAFYMVGTIDEAFEKAKKLAA</sequence>
<dbReference type="EMBL" id="CP054840">
    <property type="protein sequence ID" value="QKV54606.1"/>
    <property type="molecule type" value="Genomic_DNA"/>
</dbReference>
<dbReference type="SUPFAM" id="SSF52540">
    <property type="entry name" value="P-loop containing nucleoside triphosphate hydrolases"/>
    <property type="match status" value="1"/>
</dbReference>
<feature type="domain" description="AAA+ ATPase" evidence="13">
    <location>
        <begin position="142"/>
        <end position="334"/>
    </location>
</feature>
<dbReference type="SUPFAM" id="SSF50615">
    <property type="entry name" value="N-terminal domain of alpha and beta subunits of F1 ATP synthase"/>
    <property type="match status" value="1"/>
</dbReference>
<feature type="binding site" evidence="12">
    <location>
        <begin position="150"/>
        <end position="157"/>
    </location>
    <ligand>
        <name>ATP</name>
        <dbReference type="ChEBI" id="CHEBI:30616"/>
    </ligand>
</feature>
<comment type="catalytic activity">
    <reaction evidence="12">
        <text>ATP + H2O + 4 H(+)(in) = ADP + phosphate + 5 H(+)(out)</text>
        <dbReference type="Rhea" id="RHEA:57720"/>
        <dbReference type="ChEBI" id="CHEBI:15377"/>
        <dbReference type="ChEBI" id="CHEBI:15378"/>
        <dbReference type="ChEBI" id="CHEBI:30616"/>
        <dbReference type="ChEBI" id="CHEBI:43474"/>
        <dbReference type="ChEBI" id="CHEBI:456216"/>
        <dbReference type="EC" id="7.1.2.2"/>
    </reaction>
</comment>
<dbReference type="Pfam" id="PF22919">
    <property type="entry name" value="ATP-synt_VA_C"/>
    <property type="match status" value="1"/>
</dbReference>
<dbReference type="RefSeq" id="WP_175505407.1">
    <property type="nucleotide sequence ID" value="NZ_CAURQT010000006.1"/>
</dbReference>
<dbReference type="CDD" id="cd01133">
    <property type="entry name" value="F1-ATPase_beta_CD"/>
    <property type="match status" value="1"/>
</dbReference>
<evidence type="ECO:0000256" key="6">
    <source>
        <dbReference type="ARBA" id="ARBA00022840"/>
    </source>
</evidence>
<keyword evidence="5 12" id="KW-0375">Hydrogen ion transport</keyword>
<comment type="subcellular location">
    <subcellularLocation>
        <location evidence="12">Cell membrane</location>
        <topology evidence="12">Peripheral membrane protein</topology>
    </subcellularLocation>
    <subcellularLocation>
        <location evidence="1">Membrane</location>
        <topology evidence="1">Peripheral membrane protein</topology>
    </subcellularLocation>
</comment>
<keyword evidence="10 12" id="KW-0139">CF(1)</keyword>
<dbReference type="SUPFAM" id="SSF47917">
    <property type="entry name" value="C-terminal domain of alpha and beta subunits of F1 ATP synthase"/>
    <property type="match status" value="1"/>
</dbReference>
<keyword evidence="3 12" id="KW-0813">Transport</keyword>
<dbReference type="InterPro" id="IPR005722">
    <property type="entry name" value="ATP_synth_F1_bsu"/>
</dbReference>
<name>A0A6N1XA01_9BURK</name>
<dbReference type="GO" id="GO:0005886">
    <property type="term" value="C:plasma membrane"/>
    <property type="evidence" value="ECO:0007669"/>
    <property type="project" value="UniProtKB-SubCell"/>
</dbReference>
<keyword evidence="7 12" id="KW-1278">Translocase</keyword>
<evidence type="ECO:0000256" key="10">
    <source>
        <dbReference type="ARBA" id="ARBA00023196"/>
    </source>
</evidence>
<dbReference type="InterPro" id="IPR003593">
    <property type="entry name" value="AAA+_ATPase"/>
</dbReference>
<evidence type="ECO:0000256" key="4">
    <source>
        <dbReference type="ARBA" id="ARBA00022741"/>
    </source>
</evidence>
<dbReference type="PROSITE" id="PS00152">
    <property type="entry name" value="ATPASE_ALPHA_BETA"/>
    <property type="match status" value="1"/>
</dbReference>
<keyword evidence="6 12" id="KW-0067">ATP-binding</keyword>
<dbReference type="GO" id="GO:0046933">
    <property type="term" value="F:proton-transporting ATP synthase activity, rotational mechanism"/>
    <property type="evidence" value="ECO:0007669"/>
    <property type="project" value="UniProtKB-UniRule"/>
</dbReference>
<comment type="function">
    <text evidence="12">Produces ATP from ADP in the presence of a proton gradient across the membrane. The catalytic sites are hosted primarily by the beta subunits.</text>
</comment>
<gene>
    <name evidence="12 14" type="primary">atpD</name>
    <name evidence="14" type="ORF">HUK68_17885</name>
</gene>
<keyword evidence="12" id="KW-1003">Cell membrane</keyword>
<protein>
    <recommendedName>
        <fullName evidence="12">ATP synthase subunit beta</fullName>
        <ecNumber evidence="12">7.1.2.2</ecNumber>
    </recommendedName>
    <alternativeName>
        <fullName evidence="12">ATP synthase F1 sector subunit beta</fullName>
    </alternativeName>
    <alternativeName>
        <fullName evidence="12">F-ATPase subunit beta</fullName>
    </alternativeName>
</protein>
<proteinExistence type="inferred from homology"/>
<dbReference type="FunFam" id="1.10.1140.10:FF:000001">
    <property type="entry name" value="ATP synthase subunit beta"/>
    <property type="match status" value="1"/>
</dbReference>
<dbReference type="InterPro" id="IPR027417">
    <property type="entry name" value="P-loop_NTPase"/>
</dbReference>
<dbReference type="FunFam" id="3.40.50.300:FF:000004">
    <property type="entry name" value="ATP synthase subunit beta"/>
    <property type="match status" value="1"/>
</dbReference>
<dbReference type="Pfam" id="PF00006">
    <property type="entry name" value="ATP-synt_ab"/>
    <property type="match status" value="1"/>
</dbReference>
<evidence type="ECO:0000256" key="1">
    <source>
        <dbReference type="ARBA" id="ARBA00004170"/>
    </source>
</evidence>
<dbReference type="Gene3D" id="3.40.50.300">
    <property type="entry name" value="P-loop containing nucleotide triphosphate hydrolases"/>
    <property type="match status" value="1"/>
</dbReference>
<reference evidence="14 15" key="1">
    <citation type="submission" date="2020-06" db="EMBL/GenBank/DDBJ databases">
        <title>Acidovorax antarctica sp. nov., isolated from Corinth ice sheet soil, Antarctic Fields Peninsula.</title>
        <authorList>
            <person name="Xu Q."/>
            <person name="Peng F."/>
        </authorList>
    </citation>
    <scope>NUCLEOTIDE SEQUENCE [LARGE SCALE GENOMIC DNA]</scope>
    <source>
        <strain evidence="14 15">16-35-5</strain>
    </source>
</reference>
<dbReference type="NCBIfam" id="TIGR01039">
    <property type="entry name" value="atpD"/>
    <property type="match status" value="1"/>
</dbReference>
<dbReference type="SMART" id="SM00382">
    <property type="entry name" value="AAA"/>
    <property type="match status" value="1"/>
</dbReference>
<dbReference type="CDD" id="cd18110">
    <property type="entry name" value="ATP-synt_F1_beta_C"/>
    <property type="match status" value="1"/>
</dbReference>
<dbReference type="Gene3D" id="2.40.10.170">
    <property type="match status" value="1"/>
</dbReference>
<evidence type="ECO:0000256" key="12">
    <source>
        <dbReference type="HAMAP-Rule" id="MF_01347"/>
    </source>
</evidence>
<dbReference type="InterPro" id="IPR055190">
    <property type="entry name" value="ATP-synt_VA_C"/>
</dbReference>
<evidence type="ECO:0000313" key="15">
    <source>
        <dbReference type="Proteomes" id="UP000509579"/>
    </source>
</evidence>
<dbReference type="InterPro" id="IPR036121">
    <property type="entry name" value="ATPase_F1/V1/A1_a/bsu_N_sf"/>
</dbReference>
<dbReference type="EC" id="7.1.2.2" evidence="12"/>
<keyword evidence="9 12" id="KW-0472">Membrane</keyword>
<keyword evidence="8 12" id="KW-0406">Ion transport</keyword>
<dbReference type="HAMAP" id="MF_01347">
    <property type="entry name" value="ATP_synth_beta_bact"/>
    <property type="match status" value="1"/>
</dbReference>
<evidence type="ECO:0000256" key="7">
    <source>
        <dbReference type="ARBA" id="ARBA00022967"/>
    </source>
</evidence>
<dbReference type="KEGG" id="aant:HUK68_17885"/>